<dbReference type="EMBL" id="VJMJ01000079">
    <property type="protein sequence ID" value="KAF0738119.1"/>
    <property type="molecule type" value="Genomic_DNA"/>
</dbReference>
<name>A0A6G0XDP2_9STRA</name>
<organism evidence="2 3">
    <name type="scientific">Aphanomyces euteiches</name>
    <dbReference type="NCBI Taxonomy" id="100861"/>
    <lineage>
        <taxon>Eukaryota</taxon>
        <taxon>Sar</taxon>
        <taxon>Stramenopiles</taxon>
        <taxon>Oomycota</taxon>
        <taxon>Saprolegniomycetes</taxon>
        <taxon>Saprolegniales</taxon>
        <taxon>Verrucalvaceae</taxon>
        <taxon>Aphanomyces</taxon>
    </lineage>
</organism>
<dbReference type="PANTHER" id="PTHR47169">
    <property type="entry name" value="OS01G0541250 PROTEIN"/>
    <property type="match status" value="1"/>
</dbReference>
<evidence type="ECO:0000313" key="3">
    <source>
        <dbReference type="Proteomes" id="UP000481153"/>
    </source>
</evidence>
<proteinExistence type="predicted"/>
<evidence type="ECO:0000256" key="1">
    <source>
        <dbReference type="SAM" id="Coils"/>
    </source>
</evidence>
<reference evidence="2 3" key="1">
    <citation type="submission" date="2019-07" db="EMBL/GenBank/DDBJ databases">
        <title>Genomics analysis of Aphanomyces spp. identifies a new class of oomycete effector associated with host adaptation.</title>
        <authorList>
            <person name="Gaulin E."/>
        </authorList>
    </citation>
    <scope>NUCLEOTIDE SEQUENCE [LARGE SCALE GENOMIC DNA]</scope>
    <source>
        <strain evidence="2 3">ATCC 201684</strain>
    </source>
</reference>
<dbReference type="InterPro" id="IPR036397">
    <property type="entry name" value="RNaseH_sf"/>
</dbReference>
<protein>
    <submittedName>
        <fullName evidence="2">Uncharacterized protein</fullName>
    </submittedName>
</protein>
<feature type="coiled-coil region" evidence="1">
    <location>
        <begin position="164"/>
        <end position="203"/>
    </location>
</feature>
<dbReference type="AlphaFoldDB" id="A0A6G0XDP2"/>
<sequence length="239" mass="26582">MVTTCVNVTKNVYRDMLIKNVLPRIMDVLPPSTNRKRIILQHDNAPAHVPWNDVEIMAVFNELTSTGSDFSIAPQPPNSPDTNVLDLGFFASIQSLQYKHVPRSVDELVSCVMLEFDKYSMAKLSKIWQSLQLVLLEIVKAKGGNDFKLPHASKDRNARCGKLLDNAVCDKDAYQEAIEHLNSEDALSMEAALKKEVDELRAENDLIDLLEGAALNDPDVDDNQLDALCLAAGLHILVM</sequence>
<dbReference type="VEuPathDB" id="FungiDB:AeMF1_021010"/>
<keyword evidence="3" id="KW-1185">Reference proteome</keyword>
<evidence type="ECO:0000313" key="2">
    <source>
        <dbReference type="EMBL" id="KAF0738119.1"/>
    </source>
</evidence>
<dbReference type="Gene3D" id="3.30.420.10">
    <property type="entry name" value="Ribonuclease H-like superfamily/Ribonuclease H"/>
    <property type="match status" value="1"/>
</dbReference>
<accession>A0A6G0XDP2</accession>
<keyword evidence="1" id="KW-0175">Coiled coil</keyword>
<gene>
    <name evidence="2" type="ORF">Ae201684_006106</name>
</gene>
<dbReference type="GO" id="GO:0003676">
    <property type="term" value="F:nucleic acid binding"/>
    <property type="evidence" value="ECO:0007669"/>
    <property type="project" value="InterPro"/>
</dbReference>
<dbReference type="Proteomes" id="UP000481153">
    <property type="component" value="Unassembled WGS sequence"/>
</dbReference>
<comment type="caution">
    <text evidence="2">The sequence shown here is derived from an EMBL/GenBank/DDBJ whole genome shotgun (WGS) entry which is preliminary data.</text>
</comment>